<dbReference type="Gene3D" id="3.30.420.40">
    <property type="match status" value="2"/>
</dbReference>
<dbReference type="RefSeq" id="WP_119036544.1">
    <property type="nucleotide sequence ID" value="NZ_QXDC01000004.1"/>
</dbReference>
<evidence type="ECO:0000259" key="1">
    <source>
        <dbReference type="Pfam" id="PF01869"/>
    </source>
</evidence>
<keyword evidence="3" id="KW-1185">Reference proteome</keyword>
<dbReference type="EMBL" id="QXDC01000004">
    <property type="protein sequence ID" value="RIA37175.1"/>
    <property type="molecule type" value="Genomic_DNA"/>
</dbReference>
<accession>A0A397NQY5</accession>
<protein>
    <submittedName>
        <fullName evidence="2">N-acetylglucosamine kinase-like BadF-type ATPase</fullName>
    </submittedName>
</protein>
<dbReference type="InterPro" id="IPR002731">
    <property type="entry name" value="ATPase_BadF"/>
</dbReference>
<gene>
    <name evidence="2" type="ORF">DFR49_3052</name>
</gene>
<feature type="domain" description="ATPase BadF/BadG/BcrA/BcrD type" evidence="1">
    <location>
        <begin position="7"/>
        <end position="304"/>
    </location>
</feature>
<proteinExistence type="predicted"/>
<comment type="caution">
    <text evidence="2">The sequence shown here is derived from an EMBL/GenBank/DDBJ whole genome shotgun (WGS) entry which is preliminary data.</text>
</comment>
<dbReference type="SUPFAM" id="SSF53067">
    <property type="entry name" value="Actin-like ATPase domain"/>
    <property type="match status" value="2"/>
</dbReference>
<dbReference type="AlphaFoldDB" id="A0A397NQY5"/>
<dbReference type="GO" id="GO:0016301">
    <property type="term" value="F:kinase activity"/>
    <property type="evidence" value="ECO:0007669"/>
    <property type="project" value="UniProtKB-KW"/>
</dbReference>
<reference evidence="2 3" key="1">
    <citation type="submission" date="2018-08" db="EMBL/GenBank/DDBJ databases">
        <title>Genomic Encyclopedia of Type Strains, Phase IV (KMG-IV): sequencing the most valuable type-strain genomes for metagenomic binning, comparative biology and taxonomic classification.</title>
        <authorList>
            <person name="Goeker M."/>
        </authorList>
    </citation>
    <scope>NUCLEOTIDE SEQUENCE [LARGE SCALE GENOMIC DNA]</scope>
    <source>
        <strain evidence="2 3">DSM 25527</strain>
    </source>
</reference>
<dbReference type="PANTHER" id="PTHR43190:SF3">
    <property type="entry name" value="N-ACETYL-D-GLUCOSAMINE KINASE"/>
    <property type="match status" value="1"/>
</dbReference>
<dbReference type="Pfam" id="PF01869">
    <property type="entry name" value="BcrAD_BadFG"/>
    <property type="match status" value="1"/>
</dbReference>
<dbReference type="InterPro" id="IPR052519">
    <property type="entry name" value="Euk-type_GlcNAc_Kinase"/>
</dbReference>
<evidence type="ECO:0000313" key="2">
    <source>
        <dbReference type="EMBL" id="RIA37175.1"/>
    </source>
</evidence>
<organism evidence="2 3">
    <name type="scientific">Hephaestia caeni</name>
    <dbReference type="NCBI Taxonomy" id="645617"/>
    <lineage>
        <taxon>Bacteria</taxon>
        <taxon>Pseudomonadati</taxon>
        <taxon>Pseudomonadota</taxon>
        <taxon>Alphaproteobacteria</taxon>
        <taxon>Sphingomonadales</taxon>
        <taxon>Sphingomonadaceae</taxon>
        <taxon>Hephaestia</taxon>
    </lineage>
</organism>
<dbReference type="Proteomes" id="UP000266568">
    <property type="component" value="Unassembled WGS sequence"/>
</dbReference>
<keyword evidence="2" id="KW-0418">Kinase</keyword>
<dbReference type="InterPro" id="IPR043129">
    <property type="entry name" value="ATPase_NBD"/>
</dbReference>
<dbReference type="OrthoDB" id="63487at2"/>
<dbReference type="PANTHER" id="PTHR43190">
    <property type="entry name" value="N-ACETYL-D-GLUCOSAMINE KINASE"/>
    <property type="match status" value="1"/>
</dbReference>
<sequence>MTVRYFLGVDGGGTKTQFVCIDDAGNVVASHREPTTYHLQVGLDGAERVLRAGVAVICGTLGISPTGFAYVFFGLPAFGEDDEVDPQLDRLCGDILGHARYRCGNDMVCGWAGSLACEDGINIVAGTGSIGYGERQGRAARVGGWGEVFGDEGSAYWIAIQGLDAFARMSDGRLAKGPLHEGFREALHLDTDLGLCAAIMGEHGLTRDAIAGLAPIVAAAADRGDRAARAIHRHAAIELAGMADALRRTLGFADTEQALLSWSGGVLNHVAAVREAFCARLDRSGGYCVIEPRHEPGYGAALYARHLHKNAASA</sequence>
<name>A0A397NQY5_9SPHN</name>
<evidence type="ECO:0000313" key="3">
    <source>
        <dbReference type="Proteomes" id="UP000266568"/>
    </source>
</evidence>
<dbReference type="CDD" id="cd24007">
    <property type="entry name" value="ASKHA_NBD_eukNAGK-like"/>
    <property type="match status" value="1"/>
</dbReference>
<keyword evidence="2" id="KW-0808">Transferase</keyword>